<evidence type="ECO:0000256" key="4">
    <source>
        <dbReference type="ARBA" id="ARBA00023180"/>
    </source>
</evidence>
<dbReference type="GO" id="GO:0007155">
    <property type="term" value="P:cell adhesion"/>
    <property type="evidence" value="ECO:0007669"/>
    <property type="project" value="InterPro"/>
</dbReference>
<dbReference type="KEGG" id="salw:CP975_16960"/>
<dbReference type="GO" id="GO:0008305">
    <property type="term" value="C:integrin complex"/>
    <property type="evidence" value="ECO:0007669"/>
    <property type="project" value="InterPro"/>
</dbReference>
<accession>A0A5J6HKQ8</accession>
<feature type="signal peptide" evidence="5">
    <location>
        <begin position="1"/>
        <end position="43"/>
    </location>
</feature>
<evidence type="ECO:0000256" key="3">
    <source>
        <dbReference type="ARBA" id="ARBA00022801"/>
    </source>
</evidence>
<feature type="chain" id="PRO_5023940695" evidence="5">
    <location>
        <begin position="44"/>
        <end position="497"/>
    </location>
</feature>
<name>A0A5J6HKQ8_STRAD</name>
<protein>
    <submittedName>
        <fullName evidence="6">VCBS repeat-containing protein</fullName>
    </submittedName>
</protein>
<dbReference type="Proteomes" id="UP000326553">
    <property type="component" value="Chromosome"/>
</dbReference>
<sequence>MWALRMPPQENRMPKKFRMALAGVATVALTGSLLAAASAPAGAEPGAGADRARADFNGDGYGDLAISAPLGKVSGKSGAGYVAVVYGTASGLDTSERTLISQATTGVPGTPETGDYFGDRVTTGDLDDDGYTDLIVGVHGERIGSGDEFGALTVVWGGAGGLTTGTDIASPLPATRYELGWSVAAGDFDGDGKADLAAANNASPGLNIFKGPISRAGKAAALTGVDTSEATGINTDKIIAGDVDGDAATDLLIMGQEERSGGGYRTRSVLYRGGTTPKPAGKVAGGYDATIADVDKDGYGDIVTGNFMEKSADEPNGGPGGAVTVTYGGATGLSTRTPVRVTQDTAGVPGAAEKGDAFGWSLSSGDTNGDGYADIAVGAASESLGSARKAGSAIVLRGSASGLTGAGAKAFSQDTSGVPGTAETSDFFGGEVRLTDGDGNGRAELIAGAYGENDGAGAVWLFRSTSSGVTATGSKSVSGPGLGGPAGTSYFGDVLQG</sequence>
<dbReference type="PRINTS" id="PR01185">
    <property type="entry name" value="INTEGRINA"/>
</dbReference>
<organism evidence="6 7">
    <name type="scientific">Streptomyces alboniger</name>
    <dbReference type="NCBI Taxonomy" id="132473"/>
    <lineage>
        <taxon>Bacteria</taxon>
        <taxon>Bacillati</taxon>
        <taxon>Actinomycetota</taxon>
        <taxon>Actinomycetes</taxon>
        <taxon>Kitasatosporales</taxon>
        <taxon>Streptomycetaceae</taxon>
        <taxon>Streptomyces</taxon>
        <taxon>Streptomyces aurantiacus group</taxon>
    </lineage>
</organism>
<evidence type="ECO:0000256" key="1">
    <source>
        <dbReference type="ARBA" id="ARBA00022729"/>
    </source>
</evidence>
<reference evidence="6 7" key="1">
    <citation type="submission" date="2017-09" db="EMBL/GenBank/DDBJ databases">
        <authorList>
            <person name="Lee N."/>
            <person name="Cho B.-K."/>
        </authorList>
    </citation>
    <scope>NUCLEOTIDE SEQUENCE [LARGE SCALE GENOMIC DNA]</scope>
    <source>
        <strain evidence="6 7">ATCC 12461</strain>
    </source>
</reference>
<keyword evidence="3" id="KW-0378">Hydrolase</keyword>
<dbReference type="PROSITE" id="PS51470">
    <property type="entry name" value="FG_GAP"/>
    <property type="match status" value="2"/>
</dbReference>
<dbReference type="InterPro" id="IPR013519">
    <property type="entry name" value="Int_alpha_beta-p"/>
</dbReference>
<evidence type="ECO:0000313" key="7">
    <source>
        <dbReference type="Proteomes" id="UP000326553"/>
    </source>
</evidence>
<dbReference type="Pfam" id="PF01839">
    <property type="entry name" value="FG-GAP"/>
    <property type="match status" value="2"/>
</dbReference>
<keyword evidence="2" id="KW-0677">Repeat</keyword>
<dbReference type="SUPFAM" id="SSF69318">
    <property type="entry name" value="Integrin alpha N-terminal domain"/>
    <property type="match status" value="1"/>
</dbReference>
<keyword evidence="1 5" id="KW-0732">Signal</keyword>
<keyword evidence="4" id="KW-0325">Glycoprotein</keyword>
<dbReference type="InterPro" id="IPR013517">
    <property type="entry name" value="FG-GAP"/>
</dbReference>
<dbReference type="AlphaFoldDB" id="A0A5J6HKQ8"/>
<dbReference type="OrthoDB" id="344301at2"/>
<dbReference type="EMBL" id="CP023695">
    <property type="protein sequence ID" value="QEV18950.1"/>
    <property type="molecule type" value="Genomic_DNA"/>
</dbReference>
<dbReference type="SMART" id="SM00191">
    <property type="entry name" value="Int_alpha"/>
    <property type="match status" value="6"/>
</dbReference>
<dbReference type="PANTHER" id="PTHR23221:SF7">
    <property type="entry name" value="PHOSPHATIDYLINOSITOL-GLYCAN-SPECIFIC PHOSPHOLIPASE D"/>
    <property type="match status" value="1"/>
</dbReference>
<proteinExistence type="predicted"/>
<dbReference type="GO" id="GO:0016787">
    <property type="term" value="F:hydrolase activity"/>
    <property type="evidence" value="ECO:0007669"/>
    <property type="project" value="UniProtKB-KW"/>
</dbReference>
<dbReference type="PANTHER" id="PTHR23221">
    <property type="entry name" value="GLYCOSYLPHOSPHATIDYLINOSITOL PHOSPHOLIPASE D"/>
    <property type="match status" value="1"/>
</dbReference>
<gene>
    <name evidence="6" type="ORF">CP975_16960</name>
</gene>
<dbReference type="Pfam" id="PF13517">
    <property type="entry name" value="FG-GAP_3"/>
    <property type="match status" value="1"/>
</dbReference>
<dbReference type="Gene3D" id="2.130.10.130">
    <property type="entry name" value="Integrin alpha, N-terminal"/>
    <property type="match status" value="4"/>
</dbReference>
<evidence type="ECO:0000313" key="6">
    <source>
        <dbReference type="EMBL" id="QEV18950.1"/>
    </source>
</evidence>
<evidence type="ECO:0000256" key="2">
    <source>
        <dbReference type="ARBA" id="ARBA00022737"/>
    </source>
</evidence>
<keyword evidence="7" id="KW-1185">Reference proteome</keyword>
<evidence type="ECO:0000256" key="5">
    <source>
        <dbReference type="SAM" id="SignalP"/>
    </source>
</evidence>
<dbReference type="InterPro" id="IPR028994">
    <property type="entry name" value="Integrin_alpha_N"/>
</dbReference>
<dbReference type="InterPro" id="IPR000413">
    <property type="entry name" value="Integrin_alpha"/>
</dbReference>